<dbReference type="RefSeq" id="WP_192149430.1">
    <property type="nucleotide sequence ID" value="NZ_JACYXI010000012.1"/>
</dbReference>
<dbReference type="Proteomes" id="UP000632063">
    <property type="component" value="Unassembled WGS sequence"/>
</dbReference>
<evidence type="ECO:0000313" key="3">
    <source>
        <dbReference type="Proteomes" id="UP000632063"/>
    </source>
</evidence>
<accession>A0ABR9CRQ5</accession>
<sequence length="222" mass="24495">MTIKLMVFGRRRLGQTLSEHRAHMKDVHGQLVLKYIAEDPEHAPRRYVQNHAFDGVYWGQPGHPAAFAAGLDFVTEVWFPDLAALKSSRETAFYFEHLQPDEPQMVDDPTVVGVPFTEEVVHAPATAGQDRVKVFLVWHGDVPAPAVLTGLTGSAGEQPLGHTRSTPAVPSPVQAVDQFWFRGETEALAFAQTCRDAVLSQLPADTQTFTITIAREYVLHAG</sequence>
<organism evidence="2 3">
    <name type="scientific">Roseibium litorale</name>
    <dbReference type="NCBI Taxonomy" id="2803841"/>
    <lineage>
        <taxon>Bacteria</taxon>
        <taxon>Pseudomonadati</taxon>
        <taxon>Pseudomonadota</taxon>
        <taxon>Alphaproteobacteria</taxon>
        <taxon>Hyphomicrobiales</taxon>
        <taxon>Stappiaceae</taxon>
        <taxon>Roseibium</taxon>
    </lineage>
</organism>
<name>A0ABR9CRQ5_9HYPH</name>
<feature type="domain" description="EthD" evidence="1">
    <location>
        <begin position="14"/>
        <end position="108"/>
    </location>
</feature>
<dbReference type="SUPFAM" id="SSF54909">
    <property type="entry name" value="Dimeric alpha+beta barrel"/>
    <property type="match status" value="1"/>
</dbReference>
<reference evidence="3" key="1">
    <citation type="submission" date="2020-09" db="EMBL/GenBank/DDBJ databases">
        <title>The genome sequence of strain Labrenzia suaedae 4C16A.</title>
        <authorList>
            <person name="Liu Y."/>
        </authorList>
    </citation>
    <scope>NUCLEOTIDE SEQUENCE [LARGE SCALE GENOMIC DNA]</scope>
    <source>
        <strain evidence="3">4C16A</strain>
    </source>
</reference>
<comment type="caution">
    <text evidence="2">The sequence shown here is derived from an EMBL/GenBank/DDBJ whole genome shotgun (WGS) entry which is preliminary data.</text>
</comment>
<dbReference type="InterPro" id="IPR011008">
    <property type="entry name" value="Dimeric_a/b-barrel"/>
</dbReference>
<dbReference type="InterPro" id="IPR009799">
    <property type="entry name" value="EthD_dom"/>
</dbReference>
<keyword evidence="3" id="KW-1185">Reference proteome</keyword>
<proteinExistence type="predicted"/>
<protein>
    <submittedName>
        <fullName evidence="2">EthD domain-containing protein</fullName>
    </submittedName>
</protein>
<dbReference type="EMBL" id="JACYXI010000012">
    <property type="protein sequence ID" value="MBD8893304.1"/>
    <property type="molecule type" value="Genomic_DNA"/>
</dbReference>
<gene>
    <name evidence="2" type="ORF">IG616_17300</name>
</gene>
<dbReference type="Gene3D" id="3.30.70.100">
    <property type="match status" value="1"/>
</dbReference>
<evidence type="ECO:0000259" key="1">
    <source>
        <dbReference type="Pfam" id="PF07110"/>
    </source>
</evidence>
<dbReference type="Pfam" id="PF07110">
    <property type="entry name" value="EthD"/>
    <property type="match status" value="1"/>
</dbReference>
<evidence type="ECO:0000313" key="2">
    <source>
        <dbReference type="EMBL" id="MBD8893304.1"/>
    </source>
</evidence>
<reference evidence="2 3" key="2">
    <citation type="journal article" date="2021" name="Int. J. Syst. Evol. Microbiol.">
        <title>Roseibium litorale sp. nov., isolated from a tidal flat sediment and proposal for the reclassification of Labrenzia polysiphoniae as Roseibium polysiphoniae comb. nov.</title>
        <authorList>
            <person name="Liu Y."/>
            <person name="Pei T."/>
            <person name="Du J."/>
            <person name="Chao M."/>
            <person name="Deng M.R."/>
            <person name="Zhu H."/>
        </authorList>
    </citation>
    <scope>NUCLEOTIDE SEQUENCE [LARGE SCALE GENOMIC DNA]</scope>
    <source>
        <strain evidence="2 3">4C16A</strain>
    </source>
</reference>